<sequence>MKRNVNITLTIAAISIISLSSCKDENKKESTAPISNEINQETATAQGNIENIAQDEKAIAVVNGYLSLKDALVADDTESAARTSKKLLATLNDFDTNTYSDTEQAELQDIIEEAKEHLEQIAESPIDVQREHFKVLSKDVTEMVAITGTNTKLYEQFCPMYDKGTAWLSNSKEIKNPYYGSKMLACGKVQKELN</sequence>
<dbReference type="EMBL" id="JACLHY010000009">
    <property type="protein sequence ID" value="MBC8768555.1"/>
    <property type="molecule type" value="Genomic_DNA"/>
</dbReference>
<evidence type="ECO:0000313" key="2">
    <source>
        <dbReference type="EMBL" id="MBC8768555.1"/>
    </source>
</evidence>
<dbReference type="Proteomes" id="UP000618952">
    <property type="component" value="Unassembled WGS sequence"/>
</dbReference>
<feature type="domain" description="DUF3347" evidence="1">
    <location>
        <begin position="61"/>
        <end position="151"/>
    </location>
</feature>
<dbReference type="RefSeq" id="WP_187584536.1">
    <property type="nucleotide sequence ID" value="NZ_JACLHY010000009.1"/>
</dbReference>
<keyword evidence="3" id="KW-1185">Reference proteome</keyword>
<comment type="caution">
    <text evidence="2">The sequence shown here is derived from an EMBL/GenBank/DDBJ whole genome shotgun (WGS) entry which is preliminary data.</text>
</comment>
<dbReference type="InterPro" id="IPR021782">
    <property type="entry name" value="DUF3347"/>
</dbReference>
<protein>
    <submittedName>
        <fullName evidence="2">DUF3347 domain-containing protein</fullName>
    </submittedName>
</protein>
<proteinExistence type="predicted"/>
<gene>
    <name evidence="2" type="ORF">H4O18_11175</name>
</gene>
<evidence type="ECO:0000313" key="3">
    <source>
        <dbReference type="Proteomes" id="UP000618952"/>
    </source>
</evidence>
<organism evidence="2 3">
    <name type="scientific">Arenibacter arenosicollis</name>
    <dbReference type="NCBI Taxonomy" id="2762274"/>
    <lineage>
        <taxon>Bacteria</taxon>
        <taxon>Pseudomonadati</taxon>
        <taxon>Bacteroidota</taxon>
        <taxon>Flavobacteriia</taxon>
        <taxon>Flavobacteriales</taxon>
        <taxon>Flavobacteriaceae</taxon>
        <taxon>Arenibacter</taxon>
    </lineage>
</organism>
<accession>A0ABR7QNR7</accession>
<dbReference type="Pfam" id="PF11827">
    <property type="entry name" value="DUF3347"/>
    <property type="match status" value="1"/>
</dbReference>
<name>A0ABR7QNR7_9FLAO</name>
<reference evidence="2 3" key="1">
    <citation type="submission" date="2020-08" db="EMBL/GenBank/DDBJ databases">
        <title>Arenibacter gaetbuli sp. nov., isolated from a sand dune.</title>
        <authorList>
            <person name="Park S."/>
            <person name="Yoon J.-H."/>
        </authorList>
    </citation>
    <scope>NUCLEOTIDE SEQUENCE [LARGE SCALE GENOMIC DNA]</scope>
    <source>
        <strain evidence="2 3">BSSL-BM3</strain>
    </source>
</reference>
<evidence type="ECO:0000259" key="1">
    <source>
        <dbReference type="Pfam" id="PF11827"/>
    </source>
</evidence>
<dbReference type="PROSITE" id="PS51257">
    <property type="entry name" value="PROKAR_LIPOPROTEIN"/>
    <property type="match status" value="1"/>
</dbReference>